<gene>
    <name evidence="3" type="primary">uppS_1</name>
    <name evidence="3" type="ORF">WY13_02785</name>
</gene>
<evidence type="ECO:0000256" key="2">
    <source>
        <dbReference type="ARBA" id="ARBA00038453"/>
    </source>
</evidence>
<dbReference type="Pfam" id="PF01255">
    <property type="entry name" value="Prenyltransf"/>
    <property type="match status" value="1"/>
</dbReference>
<dbReference type="PATRIC" id="fig|1538.10.peg.2684"/>
<accession>A0A162KNY6</accession>
<comment type="caution">
    <text evidence="3">The sequence shown here is derived from an EMBL/GenBank/DDBJ whole genome shotgun (WGS) entry which is preliminary data.</text>
</comment>
<dbReference type="Proteomes" id="UP000077407">
    <property type="component" value="Unassembled WGS sequence"/>
</dbReference>
<keyword evidence="1 3" id="KW-0808">Transferase</keyword>
<evidence type="ECO:0000313" key="3">
    <source>
        <dbReference type="EMBL" id="OAA84882.1"/>
    </source>
</evidence>
<dbReference type="InterPro" id="IPR001441">
    <property type="entry name" value="UPP_synth-like"/>
</dbReference>
<comment type="similarity">
    <text evidence="2">Belongs to the UPP synthase family. Z-FPP synthase subfamily.</text>
</comment>
<dbReference type="AlphaFoldDB" id="A0A162KNY6"/>
<evidence type="ECO:0000256" key="1">
    <source>
        <dbReference type="ARBA" id="ARBA00022679"/>
    </source>
</evidence>
<name>A0A162KNY6_9CLOT</name>
<evidence type="ECO:0000313" key="4">
    <source>
        <dbReference type="Proteomes" id="UP000077407"/>
    </source>
</evidence>
<protein>
    <submittedName>
        <fullName evidence="3">Isoprenyl transferase</fullName>
        <ecNumber evidence="3">2.5.1.-</ecNumber>
    </submittedName>
</protein>
<dbReference type="CDD" id="cd00475">
    <property type="entry name" value="Cis_IPPS"/>
    <property type="match status" value="1"/>
</dbReference>
<dbReference type="EC" id="2.5.1.-" evidence="3"/>
<dbReference type="InterPro" id="IPR036424">
    <property type="entry name" value="UPP_synth-like_sf"/>
</dbReference>
<dbReference type="PANTHER" id="PTHR10291">
    <property type="entry name" value="DEHYDRODOLICHYL DIPHOSPHATE SYNTHASE FAMILY MEMBER"/>
    <property type="match status" value="1"/>
</dbReference>
<proteinExistence type="inferred from homology"/>
<sequence length="214" mass="24454">MALPNHIGIIPDGNRRWAVKRGLSKEKGYNFGLKPGIELFKLCEKLGINELTYYGFTTDNTKRPSIQTKAFTKACTEAVKILSKENASLLVVGNSDSPMFPKELLPYMVRKDFGKGGIKVNFLVNYGWEWDLGKTKNLSTTNRHSVISSLNSHDISRVDLIIRWGGRRRLSGFLPVQSVYSDFYIIDDYWPDFKMEHLMHALKWYNDQDITLGG</sequence>
<dbReference type="GO" id="GO:0016094">
    <property type="term" value="P:polyprenol biosynthetic process"/>
    <property type="evidence" value="ECO:0007669"/>
    <property type="project" value="TreeGrafter"/>
</dbReference>
<dbReference type="RefSeq" id="WP_063556152.1">
    <property type="nucleotide sequence ID" value="NZ_LITT01000035.1"/>
</dbReference>
<dbReference type="OrthoDB" id="4191603at2"/>
<dbReference type="Gene3D" id="3.40.1180.10">
    <property type="entry name" value="Decaprenyl diphosphate synthase-like"/>
    <property type="match status" value="1"/>
</dbReference>
<dbReference type="SUPFAM" id="SSF64005">
    <property type="entry name" value="Undecaprenyl diphosphate synthase"/>
    <property type="match status" value="1"/>
</dbReference>
<dbReference type="EMBL" id="LITT01000035">
    <property type="protein sequence ID" value="OAA84882.1"/>
    <property type="molecule type" value="Genomic_DNA"/>
</dbReference>
<organism evidence="3 4">
    <name type="scientific">Clostridium ljungdahlii</name>
    <dbReference type="NCBI Taxonomy" id="1538"/>
    <lineage>
        <taxon>Bacteria</taxon>
        <taxon>Bacillati</taxon>
        <taxon>Bacillota</taxon>
        <taxon>Clostridia</taxon>
        <taxon>Eubacteriales</taxon>
        <taxon>Clostridiaceae</taxon>
        <taxon>Clostridium</taxon>
    </lineage>
</organism>
<dbReference type="GO" id="GO:0045547">
    <property type="term" value="F:ditrans,polycis-polyprenyl diphosphate synthase [(2E,6E)-farnesyl diphosphate specific] activity"/>
    <property type="evidence" value="ECO:0007669"/>
    <property type="project" value="TreeGrafter"/>
</dbReference>
<dbReference type="PANTHER" id="PTHR10291:SF43">
    <property type="entry name" value="DEHYDRODOLICHYL DIPHOSPHATE SYNTHASE COMPLEX SUBUNIT DHDDS"/>
    <property type="match status" value="1"/>
</dbReference>
<reference evidence="3 4" key="1">
    <citation type="journal article" date="2015" name="Biotechnol. Bioeng.">
        <title>Genome sequence and phenotypic characterization of Caulobacter segnis.</title>
        <authorList>
            <person name="Patel S."/>
            <person name="Fletcher B."/>
            <person name="Scott D.C."/>
            <person name="Ely B."/>
        </authorList>
    </citation>
    <scope>NUCLEOTIDE SEQUENCE [LARGE SCALE GENOMIC DNA]</scope>
    <source>
        <strain evidence="3 4">ERI-2</strain>
    </source>
</reference>